<organism evidence="1 2">
    <name type="scientific">Pseudodesulfovibrio sediminis</name>
    <dbReference type="NCBI Taxonomy" id="2810563"/>
    <lineage>
        <taxon>Bacteria</taxon>
        <taxon>Pseudomonadati</taxon>
        <taxon>Thermodesulfobacteriota</taxon>
        <taxon>Desulfovibrionia</taxon>
        <taxon>Desulfovibrionales</taxon>
        <taxon>Desulfovibrionaceae</taxon>
    </lineage>
</organism>
<dbReference type="SUPFAM" id="SSF48619">
    <property type="entry name" value="Phospholipase A2, PLA2"/>
    <property type="match status" value="1"/>
</dbReference>
<evidence type="ECO:0000313" key="1">
    <source>
        <dbReference type="EMBL" id="BCS89956.1"/>
    </source>
</evidence>
<protein>
    <submittedName>
        <fullName evidence="1">Uncharacterized protein</fullName>
    </submittedName>
</protein>
<sequence>MSPSTNGCTGLPWRTSFEGCCNQHDIAYALGYSRSDADWILRECIKDQGKPVVAWIVWATVRTFGWCFWNKE</sequence>
<dbReference type="InterPro" id="IPR036444">
    <property type="entry name" value="PLipase_A2_dom_sf"/>
</dbReference>
<dbReference type="RefSeq" id="WP_229591904.1">
    <property type="nucleotide sequence ID" value="NZ_AP024485.1"/>
</dbReference>
<evidence type="ECO:0000313" key="2">
    <source>
        <dbReference type="Proteomes" id="UP001053296"/>
    </source>
</evidence>
<accession>A0ABN6EUG2</accession>
<name>A0ABN6EUG2_9BACT</name>
<gene>
    <name evidence="1" type="ORF">PSDVSF_31980</name>
</gene>
<keyword evidence="2" id="KW-1185">Reference proteome</keyword>
<reference evidence="1" key="1">
    <citation type="journal article" date="2022" name="Arch. Microbiol.">
        <title>Pseudodesulfovibrio sediminis sp. nov., a mesophilic and neutrophilic sulfate-reducing bacterium isolated from sediment of a brackish lake.</title>
        <authorList>
            <person name="Takahashi A."/>
            <person name="Kojima H."/>
            <person name="Watanabe M."/>
            <person name="Fukui M."/>
        </authorList>
    </citation>
    <scope>NUCLEOTIDE SEQUENCE</scope>
    <source>
        <strain evidence="1">SF6</strain>
    </source>
</reference>
<proteinExistence type="predicted"/>
<dbReference type="Proteomes" id="UP001053296">
    <property type="component" value="Chromosome"/>
</dbReference>
<dbReference type="EMBL" id="AP024485">
    <property type="protein sequence ID" value="BCS89956.1"/>
    <property type="molecule type" value="Genomic_DNA"/>
</dbReference>